<evidence type="ECO:0000259" key="1">
    <source>
        <dbReference type="Pfam" id="PF05523"/>
    </source>
</evidence>
<keyword evidence="3" id="KW-1185">Reference proteome</keyword>
<accession>A0A5C1AME9</accession>
<organism evidence="2 3">
    <name type="scientific">Limnoglobus roseus</name>
    <dbReference type="NCBI Taxonomy" id="2598579"/>
    <lineage>
        <taxon>Bacteria</taxon>
        <taxon>Pseudomonadati</taxon>
        <taxon>Planctomycetota</taxon>
        <taxon>Planctomycetia</taxon>
        <taxon>Gemmatales</taxon>
        <taxon>Gemmataceae</taxon>
        <taxon>Limnoglobus</taxon>
    </lineage>
</organism>
<proteinExistence type="predicted"/>
<reference evidence="3" key="1">
    <citation type="submission" date="2019-08" db="EMBL/GenBank/DDBJ databases">
        <title>Limnoglobus roseus gen. nov., sp. nov., a novel freshwater planctomycete with a giant genome from the family Gemmataceae.</title>
        <authorList>
            <person name="Kulichevskaya I.S."/>
            <person name="Naumoff D.G."/>
            <person name="Miroshnikov K."/>
            <person name="Ivanova A."/>
            <person name="Philippov D.A."/>
            <person name="Hakobyan A."/>
            <person name="Rijpstra I.C."/>
            <person name="Sinninghe Damste J.S."/>
            <person name="Liesack W."/>
            <person name="Dedysh S.N."/>
        </authorList>
    </citation>
    <scope>NUCLEOTIDE SEQUENCE [LARGE SCALE GENOMIC DNA]</scope>
    <source>
        <strain evidence="3">PX52</strain>
    </source>
</reference>
<dbReference type="EMBL" id="CP042425">
    <property type="protein sequence ID" value="QEL18374.1"/>
    <property type="molecule type" value="Genomic_DNA"/>
</dbReference>
<evidence type="ECO:0000313" key="2">
    <source>
        <dbReference type="EMBL" id="QEL18374.1"/>
    </source>
</evidence>
<dbReference type="InterPro" id="IPR008894">
    <property type="entry name" value="QdtA_cupin_dom"/>
</dbReference>
<dbReference type="Gene3D" id="2.60.120.10">
    <property type="entry name" value="Jelly Rolls"/>
    <property type="match status" value="1"/>
</dbReference>
<gene>
    <name evidence="2" type="ORF">PX52LOC_05397</name>
</gene>
<name>A0A5C1AME9_9BACT</name>
<protein>
    <submittedName>
        <fullName evidence="2">WxcM-like domain-containing protein</fullName>
    </submittedName>
</protein>
<dbReference type="Proteomes" id="UP000324974">
    <property type="component" value="Chromosome"/>
</dbReference>
<sequence>MKTITSATSTSSTNFGMAGDTTVYDCPLLELPRVENRAGNLTVLQPGWNCPFDVPRVYYLYDVPGGSTRGGHAHKNLRQLIVAAGGSFEVLLDDGRNRRSVFLNRPYYALALYPGIWRELHNFSSGSVCLVLASERYEEVDYIRDYKAFASWKALHRAEGSSDGATEVANRSSATG</sequence>
<dbReference type="Pfam" id="PF05523">
    <property type="entry name" value="FdtA"/>
    <property type="match status" value="1"/>
</dbReference>
<dbReference type="SUPFAM" id="SSF51182">
    <property type="entry name" value="RmlC-like cupins"/>
    <property type="match status" value="1"/>
</dbReference>
<dbReference type="AlphaFoldDB" id="A0A5C1AME9"/>
<dbReference type="InterPro" id="IPR014710">
    <property type="entry name" value="RmlC-like_jellyroll"/>
</dbReference>
<evidence type="ECO:0000313" key="3">
    <source>
        <dbReference type="Proteomes" id="UP000324974"/>
    </source>
</evidence>
<dbReference type="KEGG" id="lrs:PX52LOC_05397"/>
<feature type="domain" description="Sugar 3,4-ketoisomerase QdtA cupin" evidence="1">
    <location>
        <begin position="25"/>
        <end position="151"/>
    </location>
</feature>
<dbReference type="InterPro" id="IPR011051">
    <property type="entry name" value="RmlC_Cupin_sf"/>
</dbReference>
<dbReference type="CDD" id="cd20292">
    <property type="entry name" value="cupin_QdtA-like"/>
    <property type="match status" value="1"/>
</dbReference>